<organism evidence="3 4">
    <name type="scientific">Knufia obscura</name>
    <dbReference type="NCBI Taxonomy" id="1635080"/>
    <lineage>
        <taxon>Eukaryota</taxon>
        <taxon>Fungi</taxon>
        <taxon>Dikarya</taxon>
        <taxon>Ascomycota</taxon>
        <taxon>Pezizomycotina</taxon>
        <taxon>Eurotiomycetes</taxon>
        <taxon>Chaetothyriomycetidae</taxon>
        <taxon>Chaetothyriales</taxon>
        <taxon>Trichomeriaceae</taxon>
        <taxon>Knufia</taxon>
    </lineage>
</organism>
<reference evidence="3 4" key="1">
    <citation type="journal article" date="2023" name="Res Sq">
        <title>Genomic and morphological characterization of Knufia obscura isolated from the Mars 2020 spacecraft assembly facility.</title>
        <authorList>
            <person name="Chander A.M."/>
            <person name="Teixeira M.M."/>
            <person name="Singh N.K."/>
            <person name="Williams M.P."/>
            <person name="Parker C.W."/>
            <person name="Leo P."/>
            <person name="Stajich J.E."/>
            <person name="Torok T."/>
            <person name="Tighe S."/>
            <person name="Mason C.E."/>
            <person name="Venkateswaran K."/>
        </authorList>
    </citation>
    <scope>NUCLEOTIDE SEQUENCE [LARGE SCALE GENOMIC DNA]</scope>
    <source>
        <strain evidence="3 4">CCFEE 5817</strain>
    </source>
</reference>
<keyword evidence="4" id="KW-1185">Reference proteome</keyword>
<gene>
    <name evidence="3" type="ORF">PMZ80_008180</name>
</gene>
<feature type="compositionally biased region" description="Polar residues" evidence="1">
    <location>
        <begin position="241"/>
        <end position="250"/>
    </location>
</feature>
<evidence type="ECO:0000313" key="4">
    <source>
        <dbReference type="Proteomes" id="UP001334248"/>
    </source>
</evidence>
<keyword evidence="2" id="KW-0472">Membrane</keyword>
<dbReference type="EMBL" id="JAVHJV010000010">
    <property type="protein sequence ID" value="KAK5939798.1"/>
    <property type="molecule type" value="Genomic_DNA"/>
</dbReference>
<feature type="compositionally biased region" description="Basic and acidic residues" evidence="1">
    <location>
        <begin position="113"/>
        <end position="131"/>
    </location>
</feature>
<dbReference type="Proteomes" id="UP001334248">
    <property type="component" value="Unassembled WGS sequence"/>
</dbReference>
<name>A0ABR0RHR0_9EURO</name>
<accession>A0ABR0RHR0</accession>
<feature type="compositionally biased region" description="Gly residues" evidence="1">
    <location>
        <begin position="91"/>
        <end position="111"/>
    </location>
</feature>
<dbReference type="GeneID" id="90001629"/>
<feature type="compositionally biased region" description="Polar residues" evidence="1">
    <location>
        <begin position="202"/>
        <end position="211"/>
    </location>
</feature>
<proteinExistence type="predicted"/>
<dbReference type="RefSeq" id="XP_064727888.1">
    <property type="nucleotide sequence ID" value="XM_064876581.1"/>
</dbReference>
<keyword evidence="2" id="KW-1133">Transmembrane helix</keyword>
<feature type="transmembrane region" description="Helical" evidence="2">
    <location>
        <begin position="6"/>
        <end position="24"/>
    </location>
</feature>
<evidence type="ECO:0000256" key="1">
    <source>
        <dbReference type="SAM" id="MobiDB-lite"/>
    </source>
</evidence>
<feature type="compositionally biased region" description="Gly residues" evidence="1">
    <location>
        <begin position="166"/>
        <end position="185"/>
    </location>
</feature>
<sequence>MNGAGWFFLILFLILLAWTIWFGLKLQHSRKHNEPLNFKNWHTYLPFSKPTTSTTNYPTPRSAGPIEWVRDQFDKLRNKRTARGGYEDSRGGGGAGGEGAYQNLAGGGGRGRGGRDLDDPWDSRVGGRDEDPYGPGPGGYNEEAELGLAPTPGAGMGHSRNESGPYGAGGDYLSGSTSYGGGGASRGRSAERDSAHLDPFSDANQAGSLRSVSPRPEGIDTSGAGGRPHSHRKMESYDDGGNTSPISTRKSVFREDMS</sequence>
<keyword evidence="2" id="KW-0812">Transmembrane</keyword>
<evidence type="ECO:0000313" key="3">
    <source>
        <dbReference type="EMBL" id="KAK5939798.1"/>
    </source>
</evidence>
<protein>
    <submittedName>
        <fullName evidence="3">Uncharacterized protein</fullName>
    </submittedName>
</protein>
<evidence type="ECO:0000256" key="2">
    <source>
        <dbReference type="SAM" id="Phobius"/>
    </source>
</evidence>
<comment type="caution">
    <text evidence="3">The sequence shown here is derived from an EMBL/GenBank/DDBJ whole genome shotgun (WGS) entry which is preliminary data.</text>
</comment>
<feature type="region of interest" description="Disordered" evidence="1">
    <location>
        <begin position="79"/>
        <end position="258"/>
    </location>
</feature>